<dbReference type="KEGG" id="nbg:DV706_12765"/>
<feature type="transmembrane region" description="Helical" evidence="1">
    <location>
        <begin position="104"/>
        <end position="130"/>
    </location>
</feature>
<name>A0A4D6HNY9_9EURY</name>
<dbReference type="EMBL" id="CP031305">
    <property type="protein sequence ID" value="QCC55261.1"/>
    <property type="molecule type" value="Genomic_DNA"/>
</dbReference>
<dbReference type="GeneID" id="39852133"/>
<sequence length="202" mass="20373">MWPLDLYTTIVPMTLESVGPLVLSGIDGETYHSLGALERAGVQFVATFVVALVVLGLLQGYGPRTVTKSRRSPVISLCIGLPSLLVLAGVTATGYLIIGTSLGTFFGIVLVVIGLTVIPILTVLGIVAIGHSIAARVGVDRLWAGVIAGSVLSGLVGFSIAATVAAAVLAGALGVGAGVRVLFGSGSSTSPDERTVPPANKI</sequence>
<dbReference type="RefSeq" id="WP_049889608.1">
    <property type="nucleotide sequence ID" value="NZ_CP031305.1"/>
</dbReference>
<protein>
    <submittedName>
        <fullName evidence="2">Uncharacterized protein</fullName>
    </submittedName>
</protein>
<proteinExistence type="predicted"/>
<reference evidence="2 3" key="1">
    <citation type="journal article" date="2019" name="Nat. Commun.">
        <title>A new type of DNA phosphorothioation-based antiviral system in archaea.</title>
        <authorList>
            <person name="Xiong L."/>
            <person name="Liu S."/>
            <person name="Chen S."/>
            <person name="Xiao Y."/>
            <person name="Zhu B."/>
            <person name="Gao Y."/>
            <person name="Zhang Y."/>
            <person name="Chen B."/>
            <person name="Luo J."/>
            <person name="Deng Z."/>
            <person name="Chen X."/>
            <person name="Wang L."/>
            <person name="Chen S."/>
        </authorList>
    </citation>
    <scope>NUCLEOTIDE SEQUENCE [LARGE SCALE GENOMIC DNA]</scope>
    <source>
        <strain evidence="2 3">JCM 10635</strain>
    </source>
</reference>
<accession>A0A4D6HNY9</accession>
<organism evidence="2 3">
    <name type="scientific">Natronorubrum bangense</name>
    <dbReference type="NCBI Taxonomy" id="61858"/>
    <lineage>
        <taxon>Archaea</taxon>
        <taxon>Methanobacteriati</taxon>
        <taxon>Methanobacteriota</taxon>
        <taxon>Stenosarchaea group</taxon>
        <taxon>Halobacteria</taxon>
        <taxon>Halobacteriales</taxon>
        <taxon>Natrialbaceae</taxon>
        <taxon>Natronorubrum</taxon>
    </lineage>
</organism>
<evidence type="ECO:0000313" key="2">
    <source>
        <dbReference type="EMBL" id="QCC55261.1"/>
    </source>
</evidence>
<dbReference type="AlphaFoldDB" id="A0A4D6HNY9"/>
<gene>
    <name evidence="2" type="ORF">DV706_12765</name>
</gene>
<feature type="transmembrane region" description="Helical" evidence="1">
    <location>
        <begin position="142"/>
        <end position="175"/>
    </location>
</feature>
<evidence type="ECO:0000313" key="3">
    <source>
        <dbReference type="Proteomes" id="UP000296822"/>
    </source>
</evidence>
<keyword evidence="1" id="KW-0472">Membrane</keyword>
<feature type="transmembrane region" description="Helical" evidence="1">
    <location>
        <begin position="74"/>
        <end position="98"/>
    </location>
</feature>
<evidence type="ECO:0000256" key="1">
    <source>
        <dbReference type="SAM" id="Phobius"/>
    </source>
</evidence>
<keyword evidence="1" id="KW-0812">Transmembrane</keyword>
<dbReference type="Proteomes" id="UP000296822">
    <property type="component" value="Chromosome"/>
</dbReference>
<keyword evidence="1" id="KW-1133">Transmembrane helix</keyword>
<feature type="transmembrane region" description="Helical" evidence="1">
    <location>
        <begin position="40"/>
        <end position="62"/>
    </location>
</feature>